<gene>
    <name evidence="2" type="ORF">FSPOR_3298</name>
</gene>
<comment type="caution">
    <text evidence="2">The sequence shown here is derived from an EMBL/GenBank/DDBJ whole genome shotgun (WGS) entry which is preliminary data.</text>
</comment>
<evidence type="ECO:0000256" key="1">
    <source>
        <dbReference type="SAM" id="MobiDB-lite"/>
    </source>
</evidence>
<name>A0A395SGG0_FUSSP</name>
<protein>
    <submittedName>
        <fullName evidence="2">Uncharacterized protein</fullName>
    </submittedName>
</protein>
<sequence>MDYKKGQPRHTNSPVKRSEPPSFSRTYNQLLPKKVPLLPRQMYEVRMLLPLFLRGSAGDTTVDSLFSEASWVLSLYLTERNIAFKYSNFDACFKGREGHGGIKYLMGGWLDTTEPLIMFVELLTMFEQLTFDCNQLVVRRPSENLATRGIRDESLGGHFFCHPLGDKPLCDVSFLVVDLSRFGVHKGRMHFAFKWTKTHDIEDTVQLFLSNSLVAGGLRQSPAKCFNPNIVVHDEEDFKFVRLI</sequence>
<accession>A0A395SGG0</accession>
<dbReference type="EMBL" id="PXOF01000042">
    <property type="protein sequence ID" value="RGP71451.1"/>
    <property type="molecule type" value="Genomic_DNA"/>
</dbReference>
<dbReference type="AlphaFoldDB" id="A0A395SGG0"/>
<reference evidence="2 3" key="1">
    <citation type="journal article" date="2018" name="PLoS Pathog.">
        <title>Evolution of structural diversity of trichothecenes, a family of toxins produced by plant pathogenic and entomopathogenic fungi.</title>
        <authorList>
            <person name="Proctor R.H."/>
            <person name="McCormick S.P."/>
            <person name="Kim H.S."/>
            <person name="Cardoza R.E."/>
            <person name="Stanley A.M."/>
            <person name="Lindo L."/>
            <person name="Kelly A."/>
            <person name="Brown D.W."/>
            <person name="Lee T."/>
            <person name="Vaughan M.M."/>
            <person name="Alexander N.J."/>
            <person name="Busman M."/>
            <person name="Gutierrez S."/>
        </authorList>
    </citation>
    <scope>NUCLEOTIDE SEQUENCE [LARGE SCALE GENOMIC DNA]</scope>
    <source>
        <strain evidence="2 3">NRRL 3299</strain>
    </source>
</reference>
<proteinExistence type="predicted"/>
<keyword evidence="3" id="KW-1185">Reference proteome</keyword>
<dbReference type="Proteomes" id="UP000266152">
    <property type="component" value="Unassembled WGS sequence"/>
</dbReference>
<feature type="region of interest" description="Disordered" evidence="1">
    <location>
        <begin position="1"/>
        <end position="23"/>
    </location>
</feature>
<evidence type="ECO:0000313" key="3">
    <source>
        <dbReference type="Proteomes" id="UP000266152"/>
    </source>
</evidence>
<organism evidence="2 3">
    <name type="scientific">Fusarium sporotrichioides</name>
    <dbReference type="NCBI Taxonomy" id="5514"/>
    <lineage>
        <taxon>Eukaryota</taxon>
        <taxon>Fungi</taxon>
        <taxon>Dikarya</taxon>
        <taxon>Ascomycota</taxon>
        <taxon>Pezizomycotina</taxon>
        <taxon>Sordariomycetes</taxon>
        <taxon>Hypocreomycetidae</taxon>
        <taxon>Hypocreales</taxon>
        <taxon>Nectriaceae</taxon>
        <taxon>Fusarium</taxon>
    </lineage>
</organism>
<evidence type="ECO:0000313" key="2">
    <source>
        <dbReference type="EMBL" id="RGP71451.1"/>
    </source>
</evidence>
<feature type="compositionally biased region" description="Polar residues" evidence="1">
    <location>
        <begin position="9"/>
        <end position="23"/>
    </location>
</feature>